<feature type="compositionally biased region" description="Basic residues" evidence="1">
    <location>
        <begin position="84"/>
        <end position="93"/>
    </location>
</feature>
<feature type="region of interest" description="Disordered" evidence="1">
    <location>
        <begin position="74"/>
        <end position="93"/>
    </location>
</feature>
<dbReference type="AlphaFoldDB" id="D1C817"/>
<gene>
    <name evidence="3" type="ordered locus">Sthe_2545</name>
</gene>
<name>D1C817_SPHTD</name>
<keyword evidence="2" id="KW-0812">Transmembrane</keyword>
<dbReference type="HOGENOM" id="CLU_2398089_0_0_0"/>
<feature type="transmembrane region" description="Helical" evidence="2">
    <location>
        <begin position="26"/>
        <end position="44"/>
    </location>
</feature>
<dbReference type="eggNOG" id="ENOG5030TS9">
    <property type="taxonomic scope" value="Bacteria"/>
</dbReference>
<keyword evidence="2" id="KW-1133">Transmembrane helix</keyword>
<accession>D1C817</accession>
<dbReference type="OrthoDB" id="9815586at2"/>
<dbReference type="InParanoid" id="D1C817"/>
<evidence type="ECO:0000313" key="3">
    <source>
        <dbReference type="EMBL" id="ACZ39960.1"/>
    </source>
</evidence>
<dbReference type="STRING" id="479434.Sthe_2545"/>
<keyword evidence="2" id="KW-0472">Membrane</keyword>
<feature type="transmembrane region" description="Helical" evidence="2">
    <location>
        <begin position="50"/>
        <end position="70"/>
    </location>
</feature>
<dbReference type="Proteomes" id="UP000002027">
    <property type="component" value="Chromosome 2"/>
</dbReference>
<keyword evidence="4" id="KW-1185">Reference proteome</keyword>
<dbReference type="RefSeq" id="WP_012873000.1">
    <property type="nucleotide sequence ID" value="NC_013524.1"/>
</dbReference>
<dbReference type="KEGG" id="sti:Sthe_2545"/>
<dbReference type="EMBL" id="CP001824">
    <property type="protein sequence ID" value="ACZ39960.1"/>
    <property type="molecule type" value="Genomic_DNA"/>
</dbReference>
<evidence type="ECO:0000256" key="1">
    <source>
        <dbReference type="SAM" id="MobiDB-lite"/>
    </source>
</evidence>
<protein>
    <submittedName>
        <fullName evidence="3">Uncharacterized protein</fullName>
    </submittedName>
</protein>
<evidence type="ECO:0000256" key="2">
    <source>
        <dbReference type="SAM" id="Phobius"/>
    </source>
</evidence>
<organism evidence="3 4">
    <name type="scientific">Sphaerobacter thermophilus (strain ATCC 49802 / DSM 20745 / KCCM 41009 / NCIMB 13125 / S 6022)</name>
    <dbReference type="NCBI Taxonomy" id="479434"/>
    <lineage>
        <taxon>Bacteria</taxon>
        <taxon>Pseudomonadati</taxon>
        <taxon>Thermomicrobiota</taxon>
        <taxon>Thermomicrobia</taxon>
        <taxon>Sphaerobacterales</taxon>
        <taxon>Sphaerobacterineae</taxon>
        <taxon>Sphaerobacteraceae</taxon>
        <taxon>Sphaerobacter</taxon>
    </lineage>
</organism>
<evidence type="ECO:0000313" key="4">
    <source>
        <dbReference type="Proteomes" id="UP000002027"/>
    </source>
</evidence>
<reference evidence="4" key="1">
    <citation type="submission" date="2009-11" db="EMBL/GenBank/DDBJ databases">
        <title>The complete chromosome 2 of Sphaerobacter thermophilus DSM 20745.</title>
        <authorList>
            <person name="Lucas S."/>
            <person name="Copeland A."/>
            <person name="Lapidus A."/>
            <person name="Glavina del Rio T."/>
            <person name="Dalin E."/>
            <person name="Tice H."/>
            <person name="Bruce D."/>
            <person name="Goodwin L."/>
            <person name="Pitluck S."/>
            <person name="Kyrpides N."/>
            <person name="Mavromatis K."/>
            <person name="Ivanova N."/>
            <person name="Mikhailova N."/>
            <person name="LaButti K.M."/>
            <person name="Clum A."/>
            <person name="Sun H.I."/>
            <person name="Brettin T."/>
            <person name="Detter J.C."/>
            <person name="Han C."/>
            <person name="Larimer F."/>
            <person name="Land M."/>
            <person name="Hauser L."/>
            <person name="Markowitz V."/>
            <person name="Cheng J.F."/>
            <person name="Hugenholtz P."/>
            <person name="Woyke T."/>
            <person name="Wu D."/>
            <person name="Steenblock K."/>
            <person name="Schneider S."/>
            <person name="Pukall R."/>
            <person name="Goeker M."/>
            <person name="Klenk H.P."/>
            <person name="Eisen J.A."/>
        </authorList>
    </citation>
    <scope>NUCLEOTIDE SEQUENCE [LARGE SCALE GENOMIC DNA]</scope>
    <source>
        <strain evidence="4">ATCC 49802 / DSM 20745 / S 6022</strain>
    </source>
</reference>
<proteinExistence type="predicted"/>
<sequence>MFGRGKEKQQQTTSMMATMEELPVRFYWTAAIVSLLISAILFLFGKRTAAIFVGQWPPTFILLSLFYRLLRPSEEDTAQQTERARKRARAAMR</sequence>
<reference evidence="3 4" key="2">
    <citation type="journal article" date="2010" name="Stand. Genomic Sci.">
        <title>Complete genome sequence of Desulfohalobium retbaense type strain (HR(100)).</title>
        <authorList>
            <person name="Spring S."/>
            <person name="Nolan M."/>
            <person name="Lapidus A."/>
            <person name="Glavina Del Rio T."/>
            <person name="Copeland A."/>
            <person name="Tice H."/>
            <person name="Cheng J.F."/>
            <person name="Lucas S."/>
            <person name="Land M."/>
            <person name="Chen F."/>
            <person name="Bruce D."/>
            <person name="Goodwin L."/>
            <person name="Pitluck S."/>
            <person name="Ivanova N."/>
            <person name="Mavromatis K."/>
            <person name="Mikhailova N."/>
            <person name="Pati A."/>
            <person name="Chen A."/>
            <person name="Palaniappan K."/>
            <person name="Hauser L."/>
            <person name="Chang Y.J."/>
            <person name="Jeffries C.D."/>
            <person name="Munk C."/>
            <person name="Kiss H."/>
            <person name="Chain P."/>
            <person name="Han C."/>
            <person name="Brettin T."/>
            <person name="Detter J.C."/>
            <person name="Schuler E."/>
            <person name="Goker M."/>
            <person name="Rohde M."/>
            <person name="Bristow J."/>
            <person name="Eisen J.A."/>
            <person name="Markowitz V."/>
            <person name="Hugenholtz P."/>
            <person name="Kyrpides N.C."/>
            <person name="Klenk H.P."/>
        </authorList>
    </citation>
    <scope>NUCLEOTIDE SEQUENCE [LARGE SCALE GENOMIC DNA]</scope>
    <source>
        <strain evidence="4">ATCC 49802 / DSM 20745 / S 6022</strain>
    </source>
</reference>